<dbReference type="PATRIC" id="fig|251707.3.peg.5020"/>
<comment type="caution">
    <text evidence="2">The sequence shown here is derived from an EMBL/GenBank/DDBJ whole genome shotgun (WGS) entry which is preliminary data.</text>
</comment>
<dbReference type="AlphaFoldDB" id="A0A0Q0A9Z5"/>
<evidence type="ECO:0000256" key="1">
    <source>
        <dbReference type="SAM" id="Phobius"/>
    </source>
</evidence>
<proteinExistence type="predicted"/>
<feature type="transmembrane region" description="Helical" evidence="1">
    <location>
        <begin position="66"/>
        <end position="86"/>
    </location>
</feature>
<organism evidence="2 3">
    <name type="scientific">Pseudomonas syringae pv. primulae</name>
    <dbReference type="NCBI Taxonomy" id="251707"/>
    <lineage>
        <taxon>Bacteria</taxon>
        <taxon>Pseudomonadati</taxon>
        <taxon>Pseudomonadota</taxon>
        <taxon>Gammaproteobacteria</taxon>
        <taxon>Pseudomonadales</taxon>
        <taxon>Pseudomonadaceae</taxon>
        <taxon>Pseudomonas</taxon>
    </lineage>
</organism>
<protein>
    <recommendedName>
        <fullName evidence="4">Cell division inhibitor</fullName>
    </recommendedName>
</protein>
<evidence type="ECO:0000313" key="2">
    <source>
        <dbReference type="EMBL" id="KPY29739.1"/>
    </source>
</evidence>
<feature type="transmembrane region" description="Helical" evidence="1">
    <location>
        <begin position="98"/>
        <end position="119"/>
    </location>
</feature>
<keyword evidence="1" id="KW-0472">Membrane</keyword>
<dbReference type="EMBL" id="LJRC01000299">
    <property type="protein sequence ID" value="KPY29739.1"/>
    <property type="molecule type" value="Genomic_DNA"/>
</dbReference>
<sequence>MMPLPAWPLRRMLVTWLYAAALAHVLGAIVFTWAGFAGWLDGYLLTLEQAFWTGAAPAAARAQQTWWAALFGATLQTYSLYMLALVHLGNRLKSHLPWGWLMAGLLLWAPQDIAISLRADVWSHVWLDGAALLALLPPLLWLYRHDRAHALKESRHV</sequence>
<name>A0A0Q0A9Z5_9PSED</name>
<gene>
    <name evidence="2" type="ORF">ALO52_05047</name>
</gene>
<keyword evidence="1" id="KW-0812">Transmembrane</keyword>
<keyword evidence="1" id="KW-1133">Transmembrane helix</keyword>
<dbReference type="Proteomes" id="UP000050562">
    <property type="component" value="Unassembled WGS sequence"/>
</dbReference>
<evidence type="ECO:0000313" key="3">
    <source>
        <dbReference type="Proteomes" id="UP000050562"/>
    </source>
</evidence>
<feature type="transmembrane region" description="Helical" evidence="1">
    <location>
        <begin position="12"/>
        <end position="36"/>
    </location>
</feature>
<feature type="transmembrane region" description="Helical" evidence="1">
    <location>
        <begin position="125"/>
        <end position="143"/>
    </location>
</feature>
<evidence type="ECO:0008006" key="4">
    <source>
        <dbReference type="Google" id="ProtNLM"/>
    </source>
</evidence>
<reference evidence="2 3" key="1">
    <citation type="submission" date="2015-09" db="EMBL/GenBank/DDBJ databases">
        <title>Genome announcement of multiple Pseudomonas syringae strains.</title>
        <authorList>
            <person name="Thakur S."/>
            <person name="Wang P.W."/>
            <person name="Gong Y."/>
            <person name="Weir B.S."/>
            <person name="Guttman D.S."/>
        </authorList>
    </citation>
    <scope>NUCLEOTIDE SEQUENCE [LARGE SCALE GENOMIC DNA]</scope>
    <source>
        <strain evidence="2 3">ICMP3956</strain>
    </source>
</reference>
<accession>A0A0Q0A9Z5</accession>